<reference evidence="2 3" key="1">
    <citation type="submission" date="2016-02" db="EMBL/GenBank/DDBJ databases">
        <title>Genome analysis of coral dinoflagellate symbionts highlights evolutionary adaptations to a symbiotic lifestyle.</title>
        <authorList>
            <person name="Aranda M."/>
            <person name="Li Y."/>
            <person name="Liew Y.J."/>
            <person name="Baumgarten S."/>
            <person name="Simakov O."/>
            <person name="Wilson M."/>
            <person name="Piel J."/>
            <person name="Ashoor H."/>
            <person name="Bougouffa S."/>
            <person name="Bajic V.B."/>
            <person name="Ryu T."/>
            <person name="Ravasi T."/>
            <person name="Bayer T."/>
            <person name="Micklem G."/>
            <person name="Kim H."/>
            <person name="Bhak J."/>
            <person name="Lajeunesse T.C."/>
            <person name="Voolstra C.R."/>
        </authorList>
    </citation>
    <scope>NUCLEOTIDE SEQUENCE [LARGE SCALE GENOMIC DNA]</scope>
    <source>
        <strain evidence="2 3">CCMP2467</strain>
    </source>
</reference>
<dbReference type="Proteomes" id="UP000186817">
    <property type="component" value="Unassembled WGS sequence"/>
</dbReference>
<gene>
    <name evidence="2" type="ORF">AK812_SmicGene48121</name>
</gene>
<evidence type="ECO:0000313" key="3">
    <source>
        <dbReference type="Proteomes" id="UP000186817"/>
    </source>
</evidence>
<protein>
    <submittedName>
        <fullName evidence="2">Uncharacterized protein</fullName>
    </submittedName>
</protein>
<feature type="compositionally biased region" description="Basic and acidic residues" evidence="1">
    <location>
        <begin position="16"/>
        <end position="29"/>
    </location>
</feature>
<comment type="caution">
    <text evidence="2">The sequence shown here is derived from an EMBL/GenBank/DDBJ whole genome shotgun (WGS) entry which is preliminary data.</text>
</comment>
<dbReference type="AlphaFoldDB" id="A0A1Q9BQB3"/>
<name>A0A1Q9BQB3_SYMMI</name>
<organism evidence="2 3">
    <name type="scientific">Symbiodinium microadriaticum</name>
    <name type="common">Dinoflagellate</name>
    <name type="synonym">Zooxanthella microadriatica</name>
    <dbReference type="NCBI Taxonomy" id="2951"/>
    <lineage>
        <taxon>Eukaryota</taxon>
        <taxon>Sar</taxon>
        <taxon>Alveolata</taxon>
        <taxon>Dinophyceae</taxon>
        <taxon>Suessiales</taxon>
        <taxon>Symbiodiniaceae</taxon>
        <taxon>Symbiodinium</taxon>
    </lineage>
</organism>
<feature type="region of interest" description="Disordered" evidence="1">
    <location>
        <begin position="8"/>
        <end position="29"/>
    </location>
</feature>
<sequence>MKLLLHARGAAAHRAQKSESKSRKESREDGPQRLFPLLLVASSLVPLLLVASSLELQEVLVVFDVAERCVRQRPCVDELVPRVLAPVSLQSKRKELQGPPSVEAMVLTPGAVAEEAALVVGEVAPMSGVVA</sequence>
<proteinExistence type="predicted"/>
<accession>A0A1Q9BQB3</accession>
<dbReference type="EMBL" id="LSRX01007122">
    <property type="protein sequence ID" value="OLP72637.1"/>
    <property type="molecule type" value="Genomic_DNA"/>
</dbReference>
<keyword evidence="3" id="KW-1185">Reference proteome</keyword>
<evidence type="ECO:0000313" key="2">
    <source>
        <dbReference type="EMBL" id="OLP72637.1"/>
    </source>
</evidence>
<evidence type="ECO:0000256" key="1">
    <source>
        <dbReference type="SAM" id="MobiDB-lite"/>
    </source>
</evidence>